<keyword evidence="2" id="KW-0949">S-adenosyl-L-methionine</keyword>
<evidence type="ECO:0000256" key="1">
    <source>
        <dbReference type="ARBA" id="ARBA00022679"/>
    </source>
</evidence>
<dbReference type="PANTHER" id="PTHR43675">
    <property type="entry name" value="ARSENITE METHYLTRANSFERASE"/>
    <property type="match status" value="1"/>
</dbReference>
<protein>
    <recommendedName>
        <fullName evidence="5">Arsenite methyltransferase</fullName>
        <ecNumber evidence="4">2.1.1.137</ecNumber>
    </recommendedName>
</protein>
<dbReference type="EC" id="2.1.1.137" evidence="4"/>
<evidence type="ECO:0000256" key="3">
    <source>
        <dbReference type="ARBA" id="ARBA00034487"/>
    </source>
</evidence>
<feature type="domain" description="Methyltransferase" evidence="9">
    <location>
        <begin position="63"/>
        <end position="193"/>
    </location>
</feature>
<dbReference type="Gene3D" id="3.40.5.100">
    <property type="match status" value="1"/>
</dbReference>
<dbReference type="PANTHER" id="PTHR43675:SF8">
    <property type="entry name" value="ARSENITE METHYLTRANSFERASE"/>
    <property type="match status" value="1"/>
</dbReference>
<comment type="catalytic activity">
    <reaction evidence="8">
        <text>arsenic triglutathione + 3 [thioredoxin]-dithiol + 3 S-adenosyl-L-methionine = trimethylarsine + 3 [thioredoxin]-disulfide + 3 glutathione + 3 S-adenosyl-L-homocysteine + 3 H(+)</text>
        <dbReference type="Rhea" id="RHEA:69432"/>
        <dbReference type="Rhea" id="RHEA-COMP:10698"/>
        <dbReference type="Rhea" id="RHEA-COMP:10700"/>
        <dbReference type="ChEBI" id="CHEBI:15378"/>
        <dbReference type="ChEBI" id="CHEBI:27130"/>
        <dbReference type="ChEBI" id="CHEBI:29950"/>
        <dbReference type="ChEBI" id="CHEBI:50058"/>
        <dbReference type="ChEBI" id="CHEBI:57856"/>
        <dbReference type="ChEBI" id="CHEBI:57925"/>
        <dbReference type="ChEBI" id="CHEBI:59789"/>
        <dbReference type="ChEBI" id="CHEBI:183640"/>
        <dbReference type="EC" id="2.1.1.137"/>
    </reaction>
</comment>
<comment type="caution">
    <text evidence="10">The sequence shown here is derived from an EMBL/GenBank/DDBJ whole genome shotgun (WGS) entry which is preliminary data.</text>
</comment>
<dbReference type="InterPro" id="IPR025714">
    <property type="entry name" value="Methyltranfer_dom"/>
</dbReference>
<dbReference type="STRING" id="400727.A0A2T7PR23"/>
<evidence type="ECO:0000256" key="7">
    <source>
        <dbReference type="ARBA" id="ARBA00047943"/>
    </source>
</evidence>
<evidence type="ECO:0000313" key="10">
    <source>
        <dbReference type="EMBL" id="PVD35865.1"/>
    </source>
</evidence>
<dbReference type="GO" id="GO:0030791">
    <property type="term" value="F:arsenite methyltransferase activity"/>
    <property type="evidence" value="ECO:0007669"/>
    <property type="project" value="UniProtKB-EC"/>
</dbReference>
<keyword evidence="11" id="KW-1185">Reference proteome</keyword>
<dbReference type="OMA" id="FICAIND"/>
<dbReference type="CDD" id="cd02440">
    <property type="entry name" value="AdoMet_MTases"/>
    <property type="match status" value="1"/>
</dbReference>
<evidence type="ECO:0000256" key="2">
    <source>
        <dbReference type="ARBA" id="ARBA00022691"/>
    </source>
</evidence>
<comment type="similarity">
    <text evidence="3">Belongs to the methyltransferase superfamily. Arsenite methyltransferase family.</text>
</comment>
<evidence type="ECO:0000256" key="6">
    <source>
        <dbReference type="ARBA" id="ARBA00047941"/>
    </source>
</evidence>
<comment type="catalytic activity">
    <reaction evidence="7">
        <text>arsenic triglutathione + 2 [thioredoxin]-dithiol + 2 S-adenosyl-L-methionine + H2O = dimethylarsinous acid + 2 [thioredoxin]-disulfide + 3 glutathione + 2 S-adenosyl-L-homocysteine + 2 H(+)</text>
        <dbReference type="Rhea" id="RHEA:69464"/>
        <dbReference type="Rhea" id="RHEA-COMP:10698"/>
        <dbReference type="Rhea" id="RHEA-COMP:10700"/>
        <dbReference type="ChEBI" id="CHEBI:15377"/>
        <dbReference type="ChEBI" id="CHEBI:15378"/>
        <dbReference type="ChEBI" id="CHEBI:23808"/>
        <dbReference type="ChEBI" id="CHEBI:29950"/>
        <dbReference type="ChEBI" id="CHEBI:50058"/>
        <dbReference type="ChEBI" id="CHEBI:57856"/>
        <dbReference type="ChEBI" id="CHEBI:57925"/>
        <dbReference type="ChEBI" id="CHEBI:59789"/>
        <dbReference type="ChEBI" id="CHEBI:183640"/>
        <dbReference type="EC" id="2.1.1.137"/>
    </reaction>
</comment>
<evidence type="ECO:0000313" key="11">
    <source>
        <dbReference type="Proteomes" id="UP000245119"/>
    </source>
</evidence>
<dbReference type="Gene3D" id="3.40.50.150">
    <property type="entry name" value="Vaccinia Virus protein VP39"/>
    <property type="match status" value="1"/>
</dbReference>
<name>A0A2T7PR23_POMCA</name>
<accession>A0A2T7PR23</accession>
<evidence type="ECO:0000259" key="9">
    <source>
        <dbReference type="Pfam" id="PF13847"/>
    </source>
</evidence>
<dbReference type="OrthoDB" id="8300214at2759"/>
<dbReference type="EMBL" id="PZQS01000002">
    <property type="protein sequence ID" value="PVD35865.1"/>
    <property type="molecule type" value="Genomic_DNA"/>
</dbReference>
<comment type="catalytic activity">
    <reaction evidence="6">
        <text>arsenic triglutathione + [thioredoxin]-dithiol + S-adenosyl-L-methionine + 2 H2O = methylarsonous acid + [thioredoxin]-disulfide + 3 glutathione + S-adenosyl-L-homocysteine + H(+)</text>
        <dbReference type="Rhea" id="RHEA:69460"/>
        <dbReference type="Rhea" id="RHEA-COMP:10698"/>
        <dbReference type="Rhea" id="RHEA-COMP:10700"/>
        <dbReference type="ChEBI" id="CHEBI:15377"/>
        <dbReference type="ChEBI" id="CHEBI:15378"/>
        <dbReference type="ChEBI" id="CHEBI:17826"/>
        <dbReference type="ChEBI" id="CHEBI:29950"/>
        <dbReference type="ChEBI" id="CHEBI:50058"/>
        <dbReference type="ChEBI" id="CHEBI:57856"/>
        <dbReference type="ChEBI" id="CHEBI:57925"/>
        <dbReference type="ChEBI" id="CHEBI:59789"/>
        <dbReference type="ChEBI" id="CHEBI:183640"/>
        <dbReference type="EC" id="2.1.1.137"/>
    </reaction>
</comment>
<evidence type="ECO:0000256" key="4">
    <source>
        <dbReference type="ARBA" id="ARBA00034521"/>
    </source>
</evidence>
<dbReference type="SUPFAM" id="SSF53335">
    <property type="entry name" value="S-adenosyl-L-methionine-dependent methyltransferases"/>
    <property type="match status" value="1"/>
</dbReference>
<dbReference type="InterPro" id="IPR029063">
    <property type="entry name" value="SAM-dependent_MTases_sf"/>
</dbReference>
<dbReference type="AlphaFoldDB" id="A0A2T7PR23"/>
<proteinExistence type="inferred from homology"/>
<dbReference type="Proteomes" id="UP000245119">
    <property type="component" value="Linkage Group LG2"/>
</dbReference>
<keyword evidence="1" id="KW-0808">Transferase</keyword>
<evidence type="ECO:0000256" key="8">
    <source>
        <dbReference type="ARBA" id="ARBA00048428"/>
    </source>
</evidence>
<evidence type="ECO:0000256" key="5">
    <source>
        <dbReference type="ARBA" id="ARBA00034545"/>
    </source>
</evidence>
<dbReference type="InterPro" id="IPR026669">
    <property type="entry name" value="Arsenite_MeTrfase-like"/>
</dbReference>
<reference evidence="10 11" key="1">
    <citation type="submission" date="2018-04" db="EMBL/GenBank/DDBJ databases">
        <title>The genome of golden apple snail Pomacea canaliculata provides insight into stress tolerance and invasive adaptation.</title>
        <authorList>
            <person name="Liu C."/>
            <person name="Liu B."/>
            <person name="Ren Y."/>
            <person name="Zhang Y."/>
            <person name="Wang H."/>
            <person name="Li S."/>
            <person name="Jiang F."/>
            <person name="Yin L."/>
            <person name="Zhang G."/>
            <person name="Qian W."/>
            <person name="Fan W."/>
        </authorList>
    </citation>
    <scope>NUCLEOTIDE SEQUENCE [LARGE SCALE GENOMIC DNA]</scope>
    <source>
        <strain evidence="10">SZHN2017</strain>
        <tissue evidence="10">Muscle</tissue>
    </source>
</reference>
<sequence length="347" mass="38694">MSEHSLTSIVREAYTKHSVLCDLVCRENSENLTAEQSAIFSQLSEETRKRYYGSGIVIPEKLEGKRVLDIGCGSGSLVFILSKLVGPTGYVVCIDICEELMNIAKSQLEYHQKAWGYSKPNCEFVMCKAEELEFEPNSFDCIVSNGVVCLCPDKEPVFKSAYRVLKDGGQFLLSDVFAEVDSPAKYREHELLWTLGTTGSLRWDTLAVETSKAGFTTPYLMQVGPVNIVNQEVLQMLENGRFVCAGWRLFKLGKNVKRGAARVTYKGDISGFPDAFKWDVDLTFPTGVGVEVDSELATILSASYLSSSFDFSDIETNPVTKRNQNPFAYLDKLQAEGRFPGFIYSIE</sequence>
<gene>
    <name evidence="10" type="ORF">C0Q70_02834</name>
</gene>
<organism evidence="10 11">
    <name type="scientific">Pomacea canaliculata</name>
    <name type="common">Golden apple snail</name>
    <dbReference type="NCBI Taxonomy" id="400727"/>
    <lineage>
        <taxon>Eukaryota</taxon>
        <taxon>Metazoa</taxon>
        <taxon>Spiralia</taxon>
        <taxon>Lophotrochozoa</taxon>
        <taxon>Mollusca</taxon>
        <taxon>Gastropoda</taxon>
        <taxon>Caenogastropoda</taxon>
        <taxon>Architaenioglossa</taxon>
        <taxon>Ampullarioidea</taxon>
        <taxon>Ampullariidae</taxon>
        <taxon>Pomacea</taxon>
    </lineage>
</organism>
<dbReference type="Pfam" id="PF13847">
    <property type="entry name" value="Methyltransf_31"/>
    <property type="match status" value="1"/>
</dbReference>